<dbReference type="PANTHER" id="PTHR30126:SF40">
    <property type="entry name" value="HTH-TYPE TRANSCRIPTIONAL REGULATOR GLTR"/>
    <property type="match status" value="1"/>
</dbReference>
<sequence>MPVPRTIQEPVGALYPAGLLDTTMDQLRTLLAVHEEGTALAAARLLGREQSSVQKQLDTMNRNLGEHCGEPLLHKRGRGERVMFTATGEALARLARNTLGEWRAELDAARLRSGRTLAVGSTRYTLGYLLDAVEQVRDRLTQESVQLRMEHVRTRSLLSKLRSRELDLVCGSVLTSAVAGAAGDARFEGVEVMEWRRSGLALVTNAAESELPDMPVSVRALASMPLVVSADGIIPDALRGWFGPDFRRRMWLAAEIDTAHYGFELLASGVLRASMLVTQGLGEAVAEGLLPEARGLRTLRLLEDLGPPQRVLVGAFRRRGEPETRDPGHPASMLWNALARRNAESRDERPHGPARDGRGSGGRPDGATGTLAPAAGRRITRTASPARAASFAPR</sequence>
<comment type="caution">
    <text evidence="7">The sequence shown here is derived from an EMBL/GenBank/DDBJ whole genome shotgun (WGS) entry which is preliminary data.</text>
</comment>
<keyword evidence="2" id="KW-0805">Transcription regulation</keyword>
<dbReference type="InterPro" id="IPR036388">
    <property type="entry name" value="WH-like_DNA-bd_sf"/>
</dbReference>
<feature type="compositionally biased region" description="Low complexity" evidence="5">
    <location>
        <begin position="381"/>
        <end position="394"/>
    </location>
</feature>
<accession>A0ABP5HAL9</accession>
<evidence type="ECO:0000256" key="5">
    <source>
        <dbReference type="SAM" id="MobiDB-lite"/>
    </source>
</evidence>
<dbReference type="Gene3D" id="1.10.10.10">
    <property type="entry name" value="Winged helix-like DNA-binding domain superfamily/Winged helix DNA-binding domain"/>
    <property type="match status" value="1"/>
</dbReference>
<evidence type="ECO:0000256" key="3">
    <source>
        <dbReference type="ARBA" id="ARBA00023125"/>
    </source>
</evidence>
<keyword evidence="8" id="KW-1185">Reference proteome</keyword>
<name>A0ABP5HAL9_9ACTN</name>
<reference evidence="8" key="1">
    <citation type="journal article" date="2019" name="Int. J. Syst. Evol. Microbiol.">
        <title>The Global Catalogue of Microorganisms (GCM) 10K type strain sequencing project: providing services to taxonomists for standard genome sequencing and annotation.</title>
        <authorList>
            <consortium name="The Broad Institute Genomics Platform"/>
            <consortium name="The Broad Institute Genome Sequencing Center for Infectious Disease"/>
            <person name="Wu L."/>
            <person name="Ma J."/>
        </authorList>
    </citation>
    <scope>NUCLEOTIDE SEQUENCE [LARGE SCALE GENOMIC DNA]</scope>
    <source>
        <strain evidence="8">JCM 15478</strain>
    </source>
</reference>
<evidence type="ECO:0000313" key="7">
    <source>
        <dbReference type="EMBL" id="GAA2066621.1"/>
    </source>
</evidence>
<dbReference type="PROSITE" id="PS50931">
    <property type="entry name" value="HTH_LYSR"/>
    <property type="match status" value="1"/>
</dbReference>
<dbReference type="EMBL" id="BAAAPE010000002">
    <property type="protein sequence ID" value="GAA2066621.1"/>
    <property type="molecule type" value="Genomic_DNA"/>
</dbReference>
<proteinExistence type="inferred from homology"/>
<dbReference type="InterPro" id="IPR000847">
    <property type="entry name" value="LysR_HTH_N"/>
</dbReference>
<organism evidence="7 8">
    <name type="scientific">Streptomyces albiaxialis</name>
    <dbReference type="NCBI Taxonomy" id="329523"/>
    <lineage>
        <taxon>Bacteria</taxon>
        <taxon>Bacillati</taxon>
        <taxon>Actinomycetota</taxon>
        <taxon>Actinomycetes</taxon>
        <taxon>Kitasatosporales</taxon>
        <taxon>Streptomycetaceae</taxon>
        <taxon>Streptomyces</taxon>
    </lineage>
</organism>
<feature type="region of interest" description="Disordered" evidence="5">
    <location>
        <begin position="341"/>
        <end position="394"/>
    </location>
</feature>
<evidence type="ECO:0000256" key="4">
    <source>
        <dbReference type="ARBA" id="ARBA00023163"/>
    </source>
</evidence>
<protein>
    <recommendedName>
        <fullName evidence="6">HTH lysR-type domain-containing protein</fullName>
    </recommendedName>
</protein>
<evidence type="ECO:0000256" key="1">
    <source>
        <dbReference type="ARBA" id="ARBA00009437"/>
    </source>
</evidence>
<dbReference type="InterPro" id="IPR036390">
    <property type="entry name" value="WH_DNA-bd_sf"/>
</dbReference>
<evidence type="ECO:0000313" key="8">
    <source>
        <dbReference type="Proteomes" id="UP001500016"/>
    </source>
</evidence>
<feature type="domain" description="HTH lysR-type" evidence="6">
    <location>
        <begin position="22"/>
        <end position="85"/>
    </location>
</feature>
<keyword evidence="4" id="KW-0804">Transcription</keyword>
<dbReference type="PANTHER" id="PTHR30126">
    <property type="entry name" value="HTH-TYPE TRANSCRIPTIONAL REGULATOR"/>
    <property type="match status" value="1"/>
</dbReference>
<comment type="similarity">
    <text evidence="1">Belongs to the LysR transcriptional regulatory family.</text>
</comment>
<feature type="compositionally biased region" description="Basic and acidic residues" evidence="5">
    <location>
        <begin position="341"/>
        <end position="358"/>
    </location>
</feature>
<dbReference type="SUPFAM" id="SSF46785">
    <property type="entry name" value="Winged helix' DNA-binding domain"/>
    <property type="match status" value="1"/>
</dbReference>
<keyword evidence="3" id="KW-0238">DNA-binding</keyword>
<evidence type="ECO:0000259" key="6">
    <source>
        <dbReference type="PROSITE" id="PS50931"/>
    </source>
</evidence>
<gene>
    <name evidence="7" type="ORF">GCM10009801_13240</name>
</gene>
<dbReference type="Pfam" id="PF00126">
    <property type="entry name" value="HTH_1"/>
    <property type="match status" value="1"/>
</dbReference>
<dbReference type="Proteomes" id="UP001500016">
    <property type="component" value="Unassembled WGS sequence"/>
</dbReference>
<evidence type="ECO:0000256" key="2">
    <source>
        <dbReference type="ARBA" id="ARBA00023015"/>
    </source>
</evidence>